<evidence type="ECO:0000256" key="7">
    <source>
        <dbReference type="PIRNR" id="PIRNR036436"/>
    </source>
</evidence>
<comment type="caution">
    <text evidence="11">The sequence shown here is derived from an EMBL/GenBank/DDBJ whole genome shotgun (WGS) entry which is preliminary data.</text>
</comment>
<feature type="transmembrane region" description="Helical" evidence="9">
    <location>
        <begin position="48"/>
        <end position="69"/>
    </location>
</feature>
<accession>A0A4D9DUS4</accession>
<keyword evidence="3 7" id="KW-0813">Transport</keyword>
<proteinExistence type="inferred from homology"/>
<keyword evidence="12" id="KW-1185">Reference proteome</keyword>
<feature type="signal peptide" evidence="10">
    <location>
        <begin position="1"/>
        <end position="25"/>
    </location>
</feature>
<feature type="transmembrane region" description="Helical" evidence="9">
    <location>
        <begin position="89"/>
        <end position="108"/>
    </location>
</feature>
<dbReference type="GO" id="GO:0016020">
    <property type="term" value="C:membrane"/>
    <property type="evidence" value="ECO:0007669"/>
    <property type="project" value="UniProtKB-SubCell"/>
</dbReference>
<dbReference type="PIRSF" id="PIRSF036436">
    <property type="entry name" value="UCP036436"/>
    <property type="match status" value="1"/>
</dbReference>
<dbReference type="GO" id="GO:0005739">
    <property type="term" value="C:mitochondrion"/>
    <property type="evidence" value="ECO:0007669"/>
    <property type="project" value="UniProtKB-SubCell"/>
</dbReference>
<reference evidence="11 12" key="1">
    <citation type="submission" date="2019-04" db="EMBL/GenBank/DDBJ databases">
        <title>Draft genome of the big-headed turtle Platysternon megacephalum.</title>
        <authorList>
            <person name="Gong S."/>
        </authorList>
    </citation>
    <scope>NUCLEOTIDE SEQUENCE [LARGE SCALE GENOMIC DNA]</scope>
    <source>
        <strain evidence="11">DO16091913</strain>
        <tissue evidence="11">Muscle</tissue>
    </source>
</reference>
<dbReference type="InterPro" id="IPR037185">
    <property type="entry name" value="EmrE-like"/>
</dbReference>
<keyword evidence="4 9" id="KW-0812">Transmembrane</keyword>
<evidence type="ECO:0000256" key="4">
    <source>
        <dbReference type="ARBA" id="ARBA00022692"/>
    </source>
</evidence>
<feature type="transmembrane region" description="Helical" evidence="9">
    <location>
        <begin position="293"/>
        <end position="312"/>
    </location>
</feature>
<dbReference type="GO" id="GO:0022857">
    <property type="term" value="F:transmembrane transporter activity"/>
    <property type="evidence" value="ECO:0007669"/>
    <property type="project" value="UniProtKB-UniRule"/>
</dbReference>
<comment type="subcellular location">
    <subcellularLocation>
        <location evidence="1">Membrane</location>
        <topology evidence="1">Multi-pass membrane protein</topology>
    </subcellularLocation>
    <subcellularLocation>
        <location evidence="7">Mitochondrion</location>
    </subcellularLocation>
</comment>
<evidence type="ECO:0000256" key="3">
    <source>
        <dbReference type="ARBA" id="ARBA00022448"/>
    </source>
</evidence>
<dbReference type="GO" id="GO:0008284">
    <property type="term" value="P:positive regulation of cell population proliferation"/>
    <property type="evidence" value="ECO:0007669"/>
    <property type="project" value="UniProtKB-UniRule"/>
</dbReference>
<dbReference type="InterPro" id="IPR012404">
    <property type="entry name" value="UCP036436"/>
</dbReference>
<protein>
    <recommendedName>
        <fullName evidence="7">Solute carrier family 35 member F6</fullName>
    </recommendedName>
</protein>
<dbReference type="InterPro" id="IPR009262">
    <property type="entry name" value="SLC35_F1/F2/F6"/>
</dbReference>
<evidence type="ECO:0000256" key="10">
    <source>
        <dbReference type="SAM" id="SignalP"/>
    </source>
</evidence>
<dbReference type="PANTHER" id="PTHR13146">
    <property type="match status" value="1"/>
</dbReference>
<feature type="transmembrane region" description="Helical" evidence="9">
    <location>
        <begin position="176"/>
        <end position="196"/>
    </location>
</feature>
<sequence>MAWTKYQLFLAGLMLLTGSINTLSAKWADNFTAGGCGGSAEHSFQHPFLQAVGMFLGEFSCLAAFYILVCRERQRAEPSLAPTQPFNPLLFLPPALCDMTGTSIMYVALNMTSASSFQMLRGAVIIFTGLLSVAFLGRKLVPSQWLGILVTMAGLVVVGLADMLGTRDKTHKLSEVITGDLLIIMAQVIVAIQMVLEEKFIYKHDVHPLRAVGTEGFFGFVILSLLLIPMYYIPAGSFSGSPRQVLEDTPDAFCQIGRQPLIALALAGNISSIAFFNFAGISVTKEISATTRMVLDSLRTVVIWAVSLAVGWETFHGLEILGFLILLTGAALYNGLHQPLLARLPWRRPPADAVGSEAERENLLGGERAPINGDS</sequence>
<evidence type="ECO:0000256" key="9">
    <source>
        <dbReference type="SAM" id="Phobius"/>
    </source>
</evidence>
<evidence type="ECO:0000256" key="8">
    <source>
        <dbReference type="SAM" id="MobiDB-lite"/>
    </source>
</evidence>
<organism evidence="11 12">
    <name type="scientific">Platysternon megacephalum</name>
    <name type="common">big-headed turtle</name>
    <dbReference type="NCBI Taxonomy" id="55544"/>
    <lineage>
        <taxon>Eukaryota</taxon>
        <taxon>Metazoa</taxon>
        <taxon>Chordata</taxon>
        <taxon>Craniata</taxon>
        <taxon>Vertebrata</taxon>
        <taxon>Euteleostomi</taxon>
        <taxon>Archelosauria</taxon>
        <taxon>Testudinata</taxon>
        <taxon>Testudines</taxon>
        <taxon>Cryptodira</taxon>
        <taxon>Durocryptodira</taxon>
        <taxon>Testudinoidea</taxon>
        <taxon>Platysternidae</taxon>
        <taxon>Platysternon</taxon>
    </lineage>
</organism>
<reference evidence="11 12" key="2">
    <citation type="submission" date="2019-04" db="EMBL/GenBank/DDBJ databases">
        <title>The genome sequence of big-headed turtle.</title>
        <authorList>
            <person name="Gong S."/>
        </authorList>
    </citation>
    <scope>NUCLEOTIDE SEQUENCE [LARGE SCALE GENOMIC DNA]</scope>
    <source>
        <strain evidence="11">DO16091913</strain>
        <tissue evidence="11">Muscle</tissue>
    </source>
</reference>
<evidence type="ECO:0000256" key="2">
    <source>
        <dbReference type="ARBA" id="ARBA00007863"/>
    </source>
</evidence>
<evidence type="ECO:0000256" key="1">
    <source>
        <dbReference type="ARBA" id="ARBA00004141"/>
    </source>
</evidence>
<gene>
    <name evidence="11" type="ORF">DR999_PMT16232</name>
</gene>
<feature type="region of interest" description="Disordered" evidence="8">
    <location>
        <begin position="355"/>
        <end position="375"/>
    </location>
</feature>
<keyword evidence="10" id="KW-0732">Signal</keyword>
<keyword evidence="7" id="KW-0496">Mitochondrion</keyword>
<keyword evidence="5 9" id="KW-1133">Transmembrane helix</keyword>
<evidence type="ECO:0000256" key="5">
    <source>
        <dbReference type="ARBA" id="ARBA00022989"/>
    </source>
</evidence>
<feature type="chain" id="PRO_5020038933" description="Solute carrier family 35 member F6" evidence="10">
    <location>
        <begin position="26"/>
        <end position="375"/>
    </location>
</feature>
<feature type="transmembrane region" description="Helical" evidence="9">
    <location>
        <begin position="261"/>
        <end position="281"/>
    </location>
</feature>
<dbReference type="SUPFAM" id="SSF103481">
    <property type="entry name" value="Multidrug resistance efflux transporter EmrE"/>
    <property type="match status" value="1"/>
</dbReference>
<dbReference type="OrthoDB" id="29773at2759"/>
<feature type="transmembrane region" description="Helical" evidence="9">
    <location>
        <begin position="120"/>
        <end position="138"/>
    </location>
</feature>
<evidence type="ECO:0000256" key="6">
    <source>
        <dbReference type="ARBA" id="ARBA00023136"/>
    </source>
</evidence>
<feature type="transmembrane region" description="Helical" evidence="9">
    <location>
        <begin position="216"/>
        <end position="233"/>
    </location>
</feature>
<dbReference type="EMBL" id="QXTE01000224">
    <property type="protein sequence ID" value="TFK01551.1"/>
    <property type="molecule type" value="Genomic_DNA"/>
</dbReference>
<dbReference type="PANTHER" id="PTHR13146:SF0">
    <property type="entry name" value="SOLUTE CARRIER FAMILY 35 MEMBER F6"/>
    <property type="match status" value="1"/>
</dbReference>
<comment type="subunit">
    <text evidence="7">Interacts with SLC25A5.</text>
</comment>
<evidence type="ECO:0000313" key="11">
    <source>
        <dbReference type="EMBL" id="TFK01551.1"/>
    </source>
</evidence>
<dbReference type="STRING" id="55544.A0A4D9DUS4"/>
<name>A0A4D9DUS4_9SAUR</name>
<comment type="similarity">
    <text evidence="2 7">Belongs to the SLC35F solute transporter family.</text>
</comment>
<dbReference type="AlphaFoldDB" id="A0A4D9DUS4"/>
<feature type="transmembrane region" description="Helical" evidence="9">
    <location>
        <begin position="145"/>
        <end position="164"/>
    </location>
</feature>
<comment type="function">
    <text evidence="7">May play a role as a nucleotide-sugar transporter.</text>
</comment>
<dbReference type="Pfam" id="PF06027">
    <property type="entry name" value="SLC35F"/>
    <property type="match status" value="1"/>
</dbReference>
<dbReference type="Proteomes" id="UP000297703">
    <property type="component" value="Unassembled WGS sequence"/>
</dbReference>
<dbReference type="GO" id="GO:1901029">
    <property type="term" value="P:negative regulation of mitochondrial outer membrane permeabilization involved in apoptotic signaling pathway"/>
    <property type="evidence" value="ECO:0007669"/>
    <property type="project" value="UniProtKB-UniRule"/>
</dbReference>
<evidence type="ECO:0000313" key="12">
    <source>
        <dbReference type="Proteomes" id="UP000297703"/>
    </source>
</evidence>
<keyword evidence="6 7" id="KW-0472">Membrane</keyword>